<dbReference type="PANTHER" id="PTHR26374:SF171">
    <property type="entry name" value="OS11G0702400 PROTEIN"/>
    <property type="match status" value="1"/>
</dbReference>
<dbReference type="GO" id="GO:0008270">
    <property type="term" value="F:zinc ion binding"/>
    <property type="evidence" value="ECO:0007669"/>
    <property type="project" value="UniProtKB-KW"/>
</dbReference>
<evidence type="ECO:0000256" key="7">
    <source>
        <dbReference type="ARBA" id="ARBA00023163"/>
    </source>
</evidence>
<evidence type="ECO:0000256" key="3">
    <source>
        <dbReference type="ARBA" id="ARBA00022737"/>
    </source>
</evidence>
<keyword evidence="2" id="KW-0479">Metal-binding</keyword>
<dbReference type="Pfam" id="PF13912">
    <property type="entry name" value="zf-C2H2_6"/>
    <property type="match status" value="1"/>
</dbReference>
<dbReference type="EMBL" id="CP097503">
    <property type="protein sequence ID" value="URD78597.1"/>
    <property type="molecule type" value="Genomic_DNA"/>
</dbReference>
<feature type="domain" description="C2H2-type" evidence="10">
    <location>
        <begin position="37"/>
        <end position="59"/>
    </location>
</feature>
<dbReference type="InterPro" id="IPR036236">
    <property type="entry name" value="Znf_C2H2_sf"/>
</dbReference>
<evidence type="ECO:0000259" key="10">
    <source>
        <dbReference type="PROSITE" id="PS50157"/>
    </source>
</evidence>
<keyword evidence="12" id="KW-1185">Reference proteome</keyword>
<dbReference type="PROSITE" id="PS50157">
    <property type="entry name" value="ZINC_FINGER_C2H2_2"/>
    <property type="match status" value="1"/>
</dbReference>
<evidence type="ECO:0000256" key="6">
    <source>
        <dbReference type="ARBA" id="ARBA00023015"/>
    </source>
</evidence>
<dbReference type="PANTHER" id="PTHR26374">
    <property type="entry name" value="ZINC FINGER PROTEIN ZAT5"/>
    <property type="match status" value="1"/>
</dbReference>
<protein>
    <recommendedName>
        <fullName evidence="10">C2H2-type domain-containing protein</fullName>
    </recommendedName>
</protein>
<organism evidence="11 12">
    <name type="scientific">Musa troglodytarum</name>
    <name type="common">fe'i banana</name>
    <dbReference type="NCBI Taxonomy" id="320322"/>
    <lineage>
        <taxon>Eukaryota</taxon>
        <taxon>Viridiplantae</taxon>
        <taxon>Streptophyta</taxon>
        <taxon>Embryophyta</taxon>
        <taxon>Tracheophyta</taxon>
        <taxon>Spermatophyta</taxon>
        <taxon>Magnoliopsida</taxon>
        <taxon>Liliopsida</taxon>
        <taxon>Zingiberales</taxon>
        <taxon>Musaceae</taxon>
        <taxon>Musa</taxon>
    </lineage>
</organism>
<dbReference type="PROSITE" id="PS00028">
    <property type="entry name" value="ZINC_FINGER_C2H2_1"/>
    <property type="match status" value="1"/>
</dbReference>
<keyword evidence="3" id="KW-0677">Repeat</keyword>
<dbReference type="OrthoDB" id="767246at2759"/>
<reference evidence="11" key="1">
    <citation type="submission" date="2022-05" db="EMBL/GenBank/DDBJ databases">
        <title>The Musa troglodytarum L. genome provides insights into the mechanism of non-climacteric behaviour and enrichment of carotenoids.</title>
        <authorList>
            <person name="Wang J."/>
        </authorList>
    </citation>
    <scope>NUCLEOTIDE SEQUENCE</scope>
    <source>
        <tissue evidence="11">Leaf</tissue>
    </source>
</reference>
<accession>A0A9E7EM33</accession>
<keyword evidence="8" id="KW-0539">Nucleus</keyword>
<evidence type="ECO:0000256" key="4">
    <source>
        <dbReference type="ARBA" id="ARBA00022771"/>
    </source>
</evidence>
<dbReference type="InterPro" id="IPR013087">
    <property type="entry name" value="Znf_C2H2_type"/>
</dbReference>
<keyword evidence="7" id="KW-0804">Transcription</keyword>
<dbReference type="Proteomes" id="UP001055439">
    <property type="component" value="Chromosome 10"/>
</dbReference>
<name>A0A9E7EM33_9LILI</name>
<evidence type="ECO:0000256" key="5">
    <source>
        <dbReference type="ARBA" id="ARBA00022833"/>
    </source>
</evidence>
<dbReference type="GO" id="GO:0005634">
    <property type="term" value="C:nucleus"/>
    <property type="evidence" value="ECO:0007669"/>
    <property type="project" value="UniProtKB-SubCell"/>
</dbReference>
<evidence type="ECO:0000256" key="8">
    <source>
        <dbReference type="ARBA" id="ARBA00023242"/>
    </source>
</evidence>
<dbReference type="AlphaFoldDB" id="A0A9E7EM33"/>
<gene>
    <name evidence="11" type="ORF">MUK42_04763</name>
</gene>
<sequence length="69" mass="7991">MKRSRDAEDAELLRLSLSLGVKPRRIHRRTKTADGEFECKTCSRRFPTFQALGGHRARHKRPCVDRPTS</sequence>
<keyword evidence="6" id="KW-0805">Transcription regulation</keyword>
<keyword evidence="4 9" id="KW-0863">Zinc-finger</keyword>
<evidence type="ECO:0000256" key="2">
    <source>
        <dbReference type="ARBA" id="ARBA00022723"/>
    </source>
</evidence>
<evidence type="ECO:0000313" key="11">
    <source>
        <dbReference type="EMBL" id="URD78597.1"/>
    </source>
</evidence>
<evidence type="ECO:0000256" key="9">
    <source>
        <dbReference type="PROSITE-ProRule" id="PRU00042"/>
    </source>
</evidence>
<comment type="subcellular location">
    <subcellularLocation>
        <location evidence="1">Nucleus</location>
    </subcellularLocation>
</comment>
<dbReference type="SUPFAM" id="SSF57667">
    <property type="entry name" value="beta-beta-alpha zinc fingers"/>
    <property type="match status" value="1"/>
</dbReference>
<proteinExistence type="predicted"/>
<dbReference type="Gene3D" id="3.30.160.60">
    <property type="entry name" value="Classic Zinc Finger"/>
    <property type="match status" value="1"/>
</dbReference>
<keyword evidence="5" id="KW-0862">Zinc</keyword>
<evidence type="ECO:0000256" key="1">
    <source>
        <dbReference type="ARBA" id="ARBA00004123"/>
    </source>
</evidence>
<evidence type="ECO:0000313" key="12">
    <source>
        <dbReference type="Proteomes" id="UP001055439"/>
    </source>
</evidence>